<evidence type="ECO:0000313" key="13">
    <source>
        <dbReference type="Proteomes" id="UP000825729"/>
    </source>
</evidence>
<feature type="domain" description="Calmodulin binding protein C-terminal" evidence="11">
    <location>
        <begin position="331"/>
        <end position="391"/>
    </location>
</feature>
<dbReference type="GO" id="GO:0005634">
    <property type="term" value="C:nucleus"/>
    <property type="evidence" value="ECO:0007669"/>
    <property type="project" value="UniProtKB-SubCell"/>
</dbReference>
<dbReference type="Pfam" id="PF20452">
    <property type="entry name" value="Calmod_bind_C"/>
    <property type="match status" value="1"/>
</dbReference>
<organism evidence="12 13">
    <name type="scientific">Aristolochia fimbriata</name>
    <name type="common">White veined hardy Dutchman's pipe vine</name>
    <dbReference type="NCBI Taxonomy" id="158543"/>
    <lineage>
        <taxon>Eukaryota</taxon>
        <taxon>Viridiplantae</taxon>
        <taxon>Streptophyta</taxon>
        <taxon>Embryophyta</taxon>
        <taxon>Tracheophyta</taxon>
        <taxon>Spermatophyta</taxon>
        <taxon>Magnoliopsida</taxon>
        <taxon>Magnoliidae</taxon>
        <taxon>Piperales</taxon>
        <taxon>Aristolochiaceae</taxon>
        <taxon>Aristolochia</taxon>
    </lineage>
</organism>
<evidence type="ECO:0000256" key="4">
    <source>
        <dbReference type="ARBA" id="ARBA00023125"/>
    </source>
</evidence>
<evidence type="ECO:0000256" key="2">
    <source>
        <dbReference type="ARBA" id="ARBA00007214"/>
    </source>
</evidence>
<comment type="subcellular location">
    <subcellularLocation>
        <location evidence="1">Nucleus</location>
    </subcellularLocation>
</comment>
<reference evidence="12 13" key="1">
    <citation type="submission" date="2021-07" db="EMBL/GenBank/DDBJ databases">
        <title>The Aristolochia fimbriata genome: insights into angiosperm evolution, floral development and chemical biosynthesis.</title>
        <authorList>
            <person name="Jiao Y."/>
        </authorList>
    </citation>
    <scope>NUCLEOTIDE SEQUENCE [LARGE SCALE GENOMIC DNA]</scope>
    <source>
        <strain evidence="12">IBCAS-2021</strain>
        <tissue evidence="12">Leaf</tissue>
    </source>
</reference>
<dbReference type="InterPro" id="IPR012416">
    <property type="entry name" value="CBP60"/>
</dbReference>
<evidence type="ECO:0000313" key="12">
    <source>
        <dbReference type="EMBL" id="KAG9456273.1"/>
    </source>
</evidence>
<gene>
    <name evidence="12" type="ORF">H6P81_000781</name>
</gene>
<feature type="domain" description="Calmodulin binding protein central" evidence="10">
    <location>
        <begin position="258"/>
        <end position="324"/>
    </location>
</feature>
<keyword evidence="6" id="KW-0804">Transcription</keyword>
<comment type="similarity">
    <text evidence="2">Belongs to the plant ACBP60 protein family.</text>
</comment>
<dbReference type="PANTHER" id="PTHR31713">
    <property type="entry name" value="OS02G0177800 PROTEIN"/>
    <property type="match status" value="1"/>
</dbReference>
<dbReference type="Proteomes" id="UP000825729">
    <property type="component" value="Unassembled WGS sequence"/>
</dbReference>
<evidence type="ECO:0000256" key="6">
    <source>
        <dbReference type="ARBA" id="ARBA00023163"/>
    </source>
</evidence>
<evidence type="ECO:0000256" key="3">
    <source>
        <dbReference type="ARBA" id="ARBA00023015"/>
    </source>
</evidence>
<dbReference type="EMBL" id="JAINDJ010000002">
    <property type="protein sequence ID" value="KAG9456273.1"/>
    <property type="molecule type" value="Genomic_DNA"/>
</dbReference>
<sequence>MELPGASRREKRGWYHQVEQEPEGENAQQPKKRKLPALASVAVEALKLESLQRICSTVEPLLRRIVREELEQAFTKLGHAQQIERPPLAKLEGPEETKIHLCFRSKLPPQLFTGAKVEGEQGAAIHVLLLHANTGHVVVGRSESSVKLNVVVLEGDFNDEEDDSWTKERFESFEVKEREGKRPLLAGDLEVSLTEGVGTLGDLTFTDNSSWTRSRKFRLGVKVAPGICDEIRIREAKTDAFTVKDHRGELYKKHYPPALHDEVWRLDRIAKEGALHNKLLCAGIFTVKDFLRLLVRDHKKLRKVLGSGMSQRMWENTVDHAKTCVLNDQQYVYYTDEVRMNGIVLNDICEIRGLITDGQFMSSELLSQYQKVSANSLVARAYKNWNQVQKYEGETLSKSMNGRGRQVCNVEPTADRETIAELLTQTNHGVITEFTNRCLETSESLSHRNQLIEIPSDHSLGLALATSQTTTIRQIALKPCDPSRLVSSDWSRHREGRRFEQFFSGQGISSRSTGMSGNENMQWLLGNFDGSSSHTDETFYSHSMNYRSEYKYVETEQARSQISGKAVAGWLKLRAALKWGIFTRKRTAERRAQLVELE</sequence>
<accession>A0AAV7F9N5</accession>
<keyword evidence="13" id="KW-1185">Reference proteome</keyword>
<evidence type="ECO:0000259" key="11">
    <source>
        <dbReference type="Pfam" id="PF20452"/>
    </source>
</evidence>
<keyword evidence="7" id="KW-0539">Nucleus</keyword>
<name>A0AAV7F9N5_ARIFI</name>
<dbReference type="GO" id="GO:0005516">
    <property type="term" value="F:calmodulin binding"/>
    <property type="evidence" value="ECO:0007669"/>
    <property type="project" value="InterPro"/>
</dbReference>
<dbReference type="InterPro" id="IPR046830">
    <property type="entry name" value="Calmod_bind_M"/>
</dbReference>
<dbReference type="InterPro" id="IPR046829">
    <property type="entry name" value="Calmod_bind_C"/>
</dbReference>
<evidence type="ECO:0000256" key="7">
    <source>
        <dbReference type="ARBA" id="ARBA00023242"/>
    </source>
</evidence>
<dbReference type="Pfam" id="PF07887">
    <property type="entry name" value="Calmodulin_bind"/>
    <property type="match status" value="1"/>
</dbReference>
<keyword evidence="5" id="KW-0010">Activator</keyword>
<feature type="region of interest" description="Disordered" evidence="8">
    <location>
        <begin position="1"/>
        <end position="33"/>
    </location>
</feature>
<feature type="domain" description="Calmodulin binding protein-like N-terminal" evidence="9">
    <location>
        <begin position="100"/>
        <end position="246"/>
    </location>
</feature>
<evidence type="ECO:0000256" key="1">
    <source>
        <dbReference type="ARBA" id="ARBA00004123"/>
    </source>
</evidence>
<dbReference type="Pfam" id="PF20451">
    <property type="entry name" value="Calmod_bind_M"/>
    <property type="match status" value="1"/>
</dbReference>
<evidence type="ECO:0000256" key="8">
    <source>
        <dbReference type="SAM" id="MobiDB-lite"/>
    </source>
</evidence>
<keyword evidence="4" id="KW-0238">DNA-binding</keyword>
<dbReference type="InterPro" id="IPR046831">
    <property type="entry name" value="Calmodulin_bind_N"/>
</dbReference>
<dbReference type="AlphaFoldDB" id="A0AAV7F9N5"/>
<comment type="caution">
    <text evidence="12">The sequence shown here is derived from an EMBL/GenBank/DDBJ whole genome shotgun (WGS) entry which is preliminary data.</text>
</comment>
<evidence type="ECO:0000259" key="9">
    <source>
        <dbReference type="Pfam" id="PF07887"/>
    </source>
</evidence>
<evidence type="ECO:0000259" key="10">
    <source>
        <dbReference type="Pfam" id="PF20451"/>
    </source>
</evidence>
<evidence type="ECO:0000256" key="5">
    <source>
        <dbReference type="ARBA" id="ARBA00023159"/>
    </source>
</evidence>
<dbReference type="GO" id="GO:0043565">
    <property type="term" value="F:sequence-specific DNA binding"/>
    <property type="evidence" value="ECO:0007669"/>
    <property type="project" value="TreeGrafter"/>
</dbReference>
<dbReference type="GO" id="GO:0003700">
    <property type="term" value="F:DNA-binding transcription factor activity"/>
    <property type="evidence" value="ECO:0007669"/>
    <property type="project" value="TreeGrafter"/>
</dbReference>
<dbReference type="GO" id="GO:0080142">
    <property type="term" value="P:regulation of salicylic acid biosynthetic process"/>
    <property type="evidence" value="ECO:0007669"/>
    <property type="project" value="TreeGrafter"/>
</dbReference>
<keyword evidence="3" id="KW-0805">Transcription regulation</keyword>
<proteinExistence type="inferred from homology"/>
<protein>
    <submittedName>
        <fullName evidence="12">Uncharacterized protein</fullName>
    </submittedName>
</protein>
<dbReference type="PANTHER" id="PTHR31713:SF51">
    <property type="entry name" value="CALMODULIN-BINDING PROTEIN 60 E"/>
    <property type="match status" value="1"/>
</dbReference>